<reference evidence="1 2" key="1">
    <citation type="submission" date="2021-07" db="EMBL/GenBank/DDBJ databases">
        <title>Paraburkholderia edwinii protects Aspergillus sp. from phenazines by acting as a toxin sponge.</title>
        <authorList>
            <person name="Dahlstrom K.M."/>
            <person name="Newman D.K."/>
        </authorList>
    </citation>
    <scope>NUCLEOTIDE SEQUENCE [LARGE SCALE GENOMIC DNA]</scope>
    <source>
        <strain evidence="1 2">Pe01</strain>
    </source>
</reference>
<name>A0ABX8UG33_9BURK</name>
<dbReference type="RefSeq" id="WP_219797105.1">
    <property type="nucleotide sequence ID" value="NZ_CP080095.1"/>
</dbReference>
<keyword evidence="2" id="KW-1185">Reference proteome</keyword>
<gene>
    <name evidence="1" type="ORF">KZJ38_16020</name>
</gene>
<proteinExistence type="predicted"/>
<organism evidence="1 2">
    <name type="scientific">Paraburkholderia edwinii</name>
    <dbReference type="NCBI Taxonomy" id="2861782"/>
    <lineage>
        <taxon>Bacteria</taxon>
        <taxon>Pseudomonadati</taxon>
        <taxon>Pseudomonadota</taxon>
        <taxon>Betaproteobacteria</taxon>
        <taxon>Burkholderiales</taxon>
        <taxon>Burkholderiaceae</taxon>
        <taxon>Paraburkholderia</taxon>
    </lineage>
</organism>
<dbReference type="Proteomes" id="UP000826462">
    <property type="component" value="Chromosome 1"/>
</dbReference>
<evidence type="ECO:0000313" key="2">
    <source>
        <dbReference type="Proteomes" id="UP000826462"/>
    </source>
</evidence>
<dbReference type="EMBL" id="CP080095">
    <property type="protein sequence ID" value="QYD67821.1"/>
    <property type="molecule type" value="Genomic_DNA"/>
</dbReference>
<evidence type="ECO:0000313" key="1">
    <source>
        <dbReference type="EMBL" id="QYD67821.1"/>
    </source>
</evidence>
<protein>
    <submittedName>
        <fullName evidence="1">Uncharacterized protein</fullName>
    </submittedName>
</protein>
<accession>A0ABX8UG33</accession>
<sequence>MKFEPLSHCPEQADAAVLRVNFGLRPRVSTIDKRADITRSAATAAPGFLARMRAALARLLKRARDTDAHGHDCRCDVEARLLELETSKLNAQILGNLRD</sequence>